<proteinExistence type="inferred from homology"/>
<dbReference type="EMBL" id="RRYP01010616">
    <property type="protein sequence ID" value="TNV78274.1"/>
    <property type="molecule type" value="Genomic_DNA"/>
</dbReference>
<dbReference type="AlphaFoldDB" id="A0A8J8T132"/>
<evidence type="ECO:0000256" key="8">
    <source>
        <dbReference type="ARBA" id="ARBA00023163"/>
    </source>
</evidence>
<organism evidence="12 13">
    <name type="scientific">Halteria grandinella</name>
    <dbReference type="NCBI Taxonomy" id="5974"/>
    <lineage>
        <taxon>Eukaryota</taxon>
        <taxon>Sar</taxon>
        <taxon>Alveolata</taxon>
        <taxon>Ciliophora</taxon>
        <taxon>Intramacronucleata</taxon>
        <taxon>Spirotrichea</taxon>
        <taxon>Stichotrichia</taxon>
        <taxon>Sporadotrichida</taxon>
        <taxon>Halteriidae</taxon>
        <taxon>Halteria</taxon>
    </lineage>
</organism>
<evidence type="ECO:0000313" key="13">
    <source>
        <dbReference type="Proteomes" id="UP000785679"/>
    </source>
</evidence>
<dbReference type="OrthoDB" id="424012at2759"/>
<dbReference type="SUPFAM" id="SSF52768">
    <property type="entry name" value="Arginase/deacetylase"/>
    <property type="match status" value="1"/>
</dbReference>
<accession>A0A8J8T132</accession>
<evidence type="ECO:0000256" key="3">
    <source>
        <dbReference type="ARBA" id="ARBA00012111"/>
    </source>
</evidence>
<dbReference type="InterPro" id="IPR000286">
    <property type="entry name" value="HDACs"/>
</dbReference>
<keyword evidence="9" id="KW-0539">Nucleus</keyword>
<evidence type="ECO:0000259" key="11">
    <source>
        <dbReference type="Pfam" id="PF00850"/>
    </source>
</evidence>
<comment type="caution">
    <text evidence="12">The sequence shown here is derived from an EMBL/GenBank/DDBJ whole genome shotgun (WGS) entry which is preliminary data.</text>
</comment>
<feature type="region of interest" description="Disordered" evidence="10">
    <location>
        <begin position="399"/>
        <end position="425"/>
    </location>
</feature>
<feature type="domain" description="Histone deacetylase" evidence="11">
    <location>
        <begin position="47"/>
        <end position="355"/>
    </location>
</feature>
<protein>
    <recommendedName>
        <fullName evidence="3">histone deacetylase</fullName>
        <ecNumber evidence="3">3.5.1.98</ecNumber>
    </recommendedName>
</protein>
<evidence type="ECO:0000256" key="1">
    <source>
        <dbReference type="ARBA" id="ARBA00004123"/>
    </source>
</evidence>
<dbReference type="GO" id="GO:0000118">
    <property type="term" value="C:histone deacetylase complex"/>
    <property type="evidence" value="ECO:0007669"/>
    <property type="project" value="TreeGrafter"/>
</dbReference>
<keyword evidence="6" id="KW-0156">Chromatin regulator</keyword>
<evidence type="ECO:0000256" key="2">
    <source>
        <dbReference type="ARBA" id="ARBA00007738"/>
    </source>
</evidence>
<dbReference type="InterPro" id="IPR023801">
    <property type="entry name" value="His_deacetylse_dom"/>
</dbReference>
<sequence length="425" mass="47886">MVESLTTHLSQVSLHEIPLHKKLPAKFKVGFAYDNFMLLHDNHKRPHPERPSRLMSIYSYLEDQGLLDKCHPIKCPFATQEEIMLVHPRSIVDQAELSRYNKKLLKSEGKKELKEHGVETNYLEYDVYANRYTYECALMAAGASIAACNAIFTTRMCDSAFAAIRPPGHHAEESKIQGFCVFNNAAIAVRHLQKELGVKKVCVFDWDVHCGDGTSKVFYEDDSVLYISMHRYDDGSFYPAKRGSPKYLGRGKGFGYNIQFGYANSEFTIGDLDYAYVCSTFLFPLIRDFAPSAIVLSCGFDSALGDALGGVGLTPTGYAWMTRGLMEICPHIISVLEGGYDLQSLAKCSEGVVRTMMGGEFRKVLQEIGEKEYGSYEEIEEASKKRPREAFKRLIEQMREDMAKGERPEDEPKDEIVYEAADVGL</sequence>
<dbReference type="Pfam" id="PF00850">
    <property type="entry name" value="Hist_deacetyl"/>
    <property type="match status" value="1"/>
</dbReference>
<evidence type="ECO:0000256" key="10">
    <source>
        <dbReference type="SAM" id="MobiDB-lite"/>
    </source>
</evidence>
<keyword evidence="13" id="KW-1185">Reference proteome</keyword>
<keyword evidence="4" id="KW-0678">Repressor</keyword>
<evidence type="ECO:0000256" key="9">
    <source>
        <dbReference type="ARBA" id="ARBA00023242"/>
    </source>
</evidence>
<dbReference type="GO" id="GO:0040029">
    <property type="term" value="P:epigenetic regulation of gene expression"/>
    <property type="evidence" value="ECO:0007669"/>
    <property type="project" value="TreeGrafter"/>
</dbReference>
<evidence type="ECO:0000256" key="4">
    <source>
        <dbReference type="ARBA" id="ARBA00022491"/>
    </source>
</evidence>
<keyword evidence="5" id="KW-0378">Hydrolase</keyword>
<dbReference type="InterPro" id="IPR037138">
    <property type="entry name" value="His_deacetylse_dom_sf"/>
</dbReference>
<keyword evidence="7" id="KW-0805">Transcription regulation</keyword>
<dbReference type="PRINTS" id="PR01270">
    <property type="entry name" value="HDASUPER"/>
</dbReference>
<dbReference type="EC" id="3.5.1.98" evidence="3"/>
<evidence type="ECO:0000256" key="7">
    <source>
        <dbReference type="ARBA" id="ARBA00023015"/>
    </source>
</evidence>
<evidence type="ECO:0000256" key="5">
    <source>
        <dbReference type="ARBA" id="ARBA00022801"/>
    </source>
</evidence>
<keyword evidence="8" id="KW-0804">Transcription</keyword>
<evidence type="ECO:0000256" key="6">
    <source>
        <dbReference type="ARBA" id="ARBA00022853"/>
    </source>
</evidence>
<dbReference type="Proteomes" id="UP000785679">
    <property type="component" value="Unassembled WGS sequence"/>
</dbReference>
<dbReference type="Gene3D" id="3.40.800.20">
    <property type="entry name" value="Histone deacetylase domain"/>
    <property type="match status" value="1"/>
</dbReference>
<comment type="similarity">
    <text evidence="2">Belongs to the histone deacetylase family. HD type 2 subfamily.</text>
</comment>
<dbReference type="CDD" id="cd09992">
    <property type="entry name" value="HDAC_classII"/>
    <property type="match status" value="1"/>
</dbReference>
<reference evidence="12" key="1">
    <citation type="submission" date="2019-06" db="EMBL/GenBank/DDBJ databases">
        <authorList>
            <person name="Zheng W."/>
        </authorList>
    </citation>
    <scope>NUCLEOTIDE SEQUENCE</scope>
    <source>
        <strain evidence="12">QDHG01</strain>
    </source>
</reference>
<comment type="subcellular location">
    <subcellularLocation>
        <location evidence="1">Nucleus</location>
    </subcellularLocation>
</comment>
<dbReference type="GO" id="GO:0141221">
    <property type="term" value="F:histone deacetylase activity, hydrolytic mechanism"/>
    <property type="evidence" value="ECO:0007669"/>
    <property type="project" value="UniProtKB-EC"/>
</dbReference>
<gene>
    <name evidence="12" type="ORF">FGO68_gene17651</name>
</gene>
<dbReference type="PANTHER" id="PTHR10625">
    <property type="entry name" value="HISTONE DEACETYLASE HDAC1-RELATED"/>
    <property type="match status" value="1"/>
</dbReference>
<dbReference type="InterPro" id="IPR023696">
    <property type="entry name" value="Ureohydrolase_dom_sf"/>
</dbReference>
<evidence type="ECO:0000313" key="12">
    <source>
        <dbReference type="EMBL" id="TNV78274.1"/>
    </source>
</evidence>
<name>A0A8J8T132_HALGN</name>
<dbReference type="PANTHER" id="PTHR10625:SF5">
    <property type="entry name" value="HISTONE DEACETYLASE"/>
    <property type="match status" value="1"/>
</dbReference>